<evidence type="ECO:0000256" key="6">
    <source>
        <dbReference type="SAM" id="MobiDB-lite"/>
    </source>
</evidence>
<dbReference type="GO" id="GO:0032160">
    <property type="term" value="C:septin filament array"/>
    <property type="evidence" value="ECO:0007669"/>
    <property type="project" value="EnsemblFungi"/>
</dbReference>
<dbReference type="HOGENOM" id="CLU_017718_7_1_1"/>
<dbReference type="EMBL" id="KE546992">
    <property type="protein sequence ID" value="EPY50771.1"/>
    <property type="molecule type" value="Genomic_DNA"/>
</dbReference>
<protein>
    <submittedName>
        <fullName evidence="8">Septin Spn2</fullName>
    </submittedName>
</protein>
<dbReference type="GO" id="GO:0005628">
    <property type="term" value="C:prospore membrane"/>
    <property type="evidence" value="ECO:0007669"/>
    <property type="project" value="EnsemblFungi"/>
</dbReference>
<dbReference type="InterPro" id="IPR030379">
    <property type="entry name" value="G_SEPTIN_dom"/>
</dbReference>
<dbReference type="GO" id="GO:0005200">
    <property type="term" value="F:structural constituent of cytoskeleton"/>
    <property type="evidence" value="ECO:0007669"/>
    <property type="project" value="EnsemblFungi"/>
</dbReference>
<dbReference type="GeneID" id="25035023"/>
<keyword evidence="2 5" id="KW-0547">Nucleotide-binding</keyword>
<dbReference type="CDD" id="cd01850">
    <property type="entry name" value="CDC_Septin"/>
    <property type="match status" value="1"/>
</dbReference>
<gene>
    <name evidence="8" type="ORF">SPOG_00691</name>
</gene>
<dbReference type="GO" id="GO:0005525">
    <property type="term" value="F:GTP binding"/>
    <property type="evidence" value="ECO:0007669"/>
    <property type="project" value="UniProtKB-KW"/>
</dbReference>
<dbReference type="PROSITE" id="PS51719">
    <property type="entry name" value="G_SEPTIN"/>
    <property type="match status" value="1"/>
</dbReference>
<dbReference type="GO" id="GO:0072687">
    <property type="term" value="C:meiotic spindle"/>
    <property type="evidence" value="ECO:0007669"/>
    <property type="project" value="EnsemblFungi"/>
</dbReference>
<dbReference type="RefSeq" id="XP_013024320.1">
    <property type="nucleotide sequence ID" value="XM_013168866.1"/>
</dbReference>
<dbReference type="Proteomes" id="UP000015464">
    <property type="component" value="Unassembled WGS sequence"/>
</dbReference>
<dbReference type="SUPFAM" id="SSF52540">
    <property type="entry name" value="P-loop containing nucleoside triphosphate hydrolases"/>
    <property type="match status" value="1"/>
</dbReference>
<evidence type="ECO:0000256" key="4">
    <source>
        <dbReference type="ARBA" id="ARBA00023306"/>
    </source>
</evidence>
<organism evidence="8 9">
    <name type="scientific">Schizosaccharomyces cryophilus (strain OY26 / ATCC MYA-4695 / CBS 11777 / NBRC 106824 / NRRL Y48691)</name>
    <name type="common">Fission yeast</name>
    <dbReference type="NCBI Taxonomy" id="653667"/>
    <lineage>
        <taxon>Eukaryota</taxon>
        <taxon>Fungi</taxon>
        <taxon>Dikarya</taxon>
        <taxon>Ascomycota</taxon>
        <taxon>Taphrinomycotina</taxon>
        <taxon>Schizosaccharomycetes</taxon>
        <taxon>Schizosaccharomycetales</taxon>
        <taxon>Schizosaccharomycetaceae</taxon>
        <taxon>Schizosaccharomyces</taxon>
    </lineage>
</organism>
<dbReference type="GO" id="GO:0000281">
    <property type="term" value="P:mitotic cytokinesis"/>
    <property type="evidence" value="ECO:0007669"/>
    <property type="project" value="EnsemblFungi"/>
</dbReference>
<dbReference type="PIRSF" id="PIRSF006698">
    <property type="entry name" value="Septin"/>
    <property type="match status" value="1"/>
</dbReference>
<dbReference type="GO" id="GO:0010458">
    <property type="term" value="P:exit from mitosis"/>
    <property type="evidence" value="ECO:0007669"/>
    <property type="project" value="EnsemblFungi"/>
</dbReference>
<evidence type="ECO:0000313" key="8">
    <source>
        <dbReference type="EMBL" id="EPY50771.1"/>
    </source>
</evidence>
<evidence type="ECO:0000259" key="7">
    <source>
        <dbReference type="PROSITE" id="PS51719"/>
    </source>
</evidence>
<name>S9XAI2_SCHCR</name>
<evidence type="ECO:0000256" key="5">
    <source>
        <dbReference type="RuleBase" id="RU004560"/>
    </source>
</evidence>
<dbReference type="GO" id="GO:0000921">
    <property type="term" value="P:septin ring assembly"/>
    <property type="evidence" value="ECO:0007669"/>
    <property type="project" value="EnsemblFungi"/>
</dbReference>
<keyword evidence="1" id="KW-0132">Cell division</keyword>
<dbReference type="GO" id="GO:0010314">
    <property type="term" value="F:phosphatidylinositol-5-phosphate binding"/>
    <property type="evidence" value="ECO:0007669"/>
    <property type="project" value="EnsemblFungi"/>
</dbReference>
<evidence type="ECO:0000313" key="9">
    <source>
        <dbReference type="Proteomes" id="UP000015464"/>
    </source>
</evidence>
<accession>S9XAI2</accession>
<keyword evidence="4" id="KW-0131">Cell cycle</keyword>
<dbReference type="eggNOG" id="KOG1547">
    <property type="taxonomic scope" value="Eukaryota"/>
</dbReference>
<dbReference type="OrthoDB" id="416553at2759"/>
<sequence>MMENPQSVQLNNYVGFDSITSQINRKLVRRGFQFNVMVVGPSGSGKSTLVNTLFSAHLMNSKGRVDIQTPYRQTTEINVTSHAVHENRVQLQLNLIDTPGYGDQINNDKCWEPIVKYIRDQHSSYLRRELNSHREKRLQDTRVHCCLFFIRPTGHSLRPIDIAVLKRLTELVNVVPVIAKSDSLTLEERGAFKQQIREEIAKHDIKLYPYDSDDIDDEELSLNAAVRNLIPFAVVGSEKNIIVDGKPIRGRQNRWGVVNVDDENHCEFVFLRNFLMRTHLHDLIETTSLYHYERFRSKQLSSLKEQSSMASRMASPTPTFPTDHLHPSATIAN</sequence>
<dbReference type="STRING" id="653667.S9XAI2"/>
<keyword evidence="3 5" id="KW-0342">GTP-binding</keyword>
<dbReference type="GO" id="GO:0005545">
    <property type="term" value="F:1-phosphatidylinositol binding"/>
    <property type="evidence" value="ECO:0007669"/>
    <property type="project" value="EnsemblFungi"/>
</dbReference>
<dbReference type="GO" id="GO:0120104">
    <property type="term" value="C:mitotic actomyosin contractile ring, proximal layer"/>
    <property type="evidence" value="ECO:0007669"/>
    <property type="project" value="EnsemblFungi"/>
</dbReference>
<dbReference type="GO" id="GO:0032175">
    <property type="term" value="C:mating projection septin ring"/>
    <property type="evidence" value="ECO:0007669"/>
    <property type="project" value="EnsemblFungi"/>
</dbReference>
<dbReference type="OMA" id="QCEFVYL"/>
<feature type="region of interest" description="Disordered" evidence="6">
    <location>
        <begin position="306"/>
        <end position="333"/>
    </location>
</feature>
<dbReference type="Pfam" id="PF00735">
    <property type="entry name" value="Septin"/>
    <property type="match status" value="1"/>
</dbReference>
<dbReference type="GO" id="GO:0005876">
    <property type="term" value="C:spindle microtubule"/>
    <property type="evidence" value="ECO:0007669"/>
    <property type="project" value="EnsemblFungi"/>
</dbReference>
<dbReference type="GO" id="GO:0070273">
    <property type="term" value="F:phosphatidylinositol-4-phosphate binding"/>
    <property type="evidence" value="ECO:0007669"/>
    <property type="project" value="EnsemblFungi"/>
</dbReference>
<dbReference type="InterPro" id="IPR016491">
    <property type="entry name" value="Septin"/>
</dbReference>
<feature type="domain" description="Septin-type G" evidence="7">
    <location>
        <begin position="30"/>
        <end position="302"/>
    </location>
</feature>
<dbReference type="GO" id="GO:0032169">
    <property type="term" value="C:prospore septin ring"/>
    <property type="evidence" value="ECO:0007669"/>
    <property type="project" value="EnsemblFungi"/>
</dbReference>
<dbReference type="InterPro" id="IPR027417">
    <property type="entry name" value="P-loop_NTPase"/>
</dbReference>
<dbReference type="GO" id="GO:0060090">
    <property type="term" value="F:molecular adaptor activity"/>
    <property type="evidence" value="ECO:0007669"/>
    <property type="project" value="EnsemblFungi"/>
</dbReference>
<dbReference type="PANTHER" id="PTHR18884">
    <property type="entry name" value="SEPTIN"/>
    <property type="match status" value="1"/>
</dbReference>
<dbReference type="AlphaFoldDB" id="S9XAI2"/>
<evidence type="ECO:0000256" key="1">
    <source>
        <dbReference type="ARBA" id="ARBA00022618"/>
    </source>
</evidence>
<dbReference type="GO" id="GO:0036391">
    <property type="term" value="C:medial cortex septin ring"/>
    <property type="evidence" value="ECO:0007669"/>
    <property type="project" value="EnsemblFungi"/>
</dbReference>
<comment type="similarity">
    <text evidence="5">Belongs to the TRAFAC class TrmE-Era-EngA-EngB-Septin-like GTPase superfamily. Septin GTPase family.</text>
</comment>
<proteinExistence type="inferred from homology"/>
<dbReference type="GO" id="GO:0032152">
    <property type="term" value="C:meiotic septin complex"/>
    <property type="evidence" value="ECO:0007669"/>
    <property type="project" value="EnsemblFungi"/>
</dbReference>
<evidence type="ECO:0000256" key="2">
    <source>
        <dbReference type="ARBA" id="ARBA00022741"/>
    </source>
</evidence>
<reference evidence="8 9" key="1">
    <citation type="journal article" date="2011" name="Science">
        <title>Comparative functional genomics of the fission yeasts.</title>
        <authorList>
            <person name="Rhind N."/>
            <person name="Chen Z."/>
            <person name="Yassour M."/>
            <person name="Thompson D.A."/>
            <person name="Haas B.J."/>
            <person name="Habib N."/>
            <person name="Wapinski I."/>
            <person name="Roy S."/>
            <person name="Lin M.F."/>
            <person name="Heiman D.I."/>
            <person name="Young S.K."/>
            <person name="Furuya K."/>
            <person name="Guo Y."/>
            <person name="Pidoux A."/>
            <person name="Chen H.M."/>
            <person name="Robbertse B."/>
            <person name="Goldberg J.M."/>
            <person name="Aoki K."/>
            <person name="Bayne E.H."/>
            <person name="Berlin A.M."/>
            <person name="Desjardins C.A."/>
            <person name="Dobbs E."/>
            <person name="Dukaj L."/>
            <person name="Fan L."/>
            <person name="FitzGerald M.G."/>
            <person name="French C."/>
            <person name="Gujja S."/>
            <person name="Hansen K."/>
            <person name="Keifenheim D."/>
            <person name="Levin J.Z."/>
            <person name="Mosher R.A."/>
            <person name="Mueller C.A."/>
            <person name="Pfiffner J."/>
            <person name="Priest M."/>
            <person name="Russ C."/>
            <person name="Smialowska A."/>
            <person name="Swoboda P."/>
            <person name="Sykes S.M."/>
            <person name="Vaughn M."/>
            <person name="Vengrova S."/>
            <person name="Yoder R."/>
            <person name="Zeng Q."/>
            <person name="Allshire R."/>
            <person name="Baulcombe D."/>
            <person name="Birren B.W."/>
            <person name="Brown W."/>
            <person name="Ekwall K."/>
            <person name="Kellis M."/>
            <person name="Leatherwood J."/>
            <person name="Levin H."/>
            <person name="Margalit H."/>
            <person name="Martienssen R."/>
            <person name="Nieduszynski C.A."/>
            <person name="Spatafora J.W."/>
            <person name="Friedman N."/>
            <person name="Dalgaard J.Z."/>
            <person name="Baumann P."/>
            <person name="Niki H."/>
            <person name="Regev A."/>
            <person name="Nusbaum C."/>
        </authorList>
    </citation>
    <scope>NUCLEOTIDE SEQUENCE [LARGE SCALE GENOMIC DNA]</scope>
    <source>
        <strain evidence="9">OY26 / ATCC MYA-4695 / CBS 11777 / NBRC 106824 / NRRL Y48691</strain>
    </source>
</reference>
<evidence type="ECO:0000256" key="3">
    <source>
        <dbReference type="ARBA" id="ARBA00023134"/>
    </source>
</evidence>
<dbReference type="GO" id="GO:0001400">
    <property type="term" value="C:mating projection base"/>
    <property type="evidence" value="ECO:0007669"/>
    <property type="project" value="EnsemblFungi"/>
</dbReference>
<dbReference type="GO" id="GO:0032151">
    <property type="term" value="C:mitotic septin complex"/>
    <property type="evidence" value="ECO:0007669"/>
    <property type="project" value="EnsemblFungi"/>
</dbReference>
<dbReference type="GO" id="GO:0070583">
    <property type="term" value="P:spore membrane bending pathway"/>
    <property type="evidence" value="ECO:0007669"/>
    <property type="project" value="EnsemblFungi"/>
</dbReference>
<dbReference type="Gene3D" id="3.40.50.300">
    <property type="entry name" value="P-loop containing nucleotide triphosphate hydrolases"/>
    <property type="match status" value="1"/>
</dbReference>
<dbReference type="FunFam" id="3.40.50.300:FF:000260">
    <property type="entry name" value="Cell division control 10"/>
    <property type="match status" value="1"/>
</dbReference>
<dbReference type="GO" id="GO:0003924">
    <property type="term" value="F:GTPase activity"/>
    <property type="evidence" value="ECO:0007669"/>
    <property type="project" value="EnsemblFungi"/>
</dbReference>
<keyword evidence="9" id="KW-1185">Reference proteome</keyword>